<dbReference type="EMBL" id="BTSY01000006">
    <property type="protein sequence ID" value="GMT32208.1"/>
    <property type="molecule type" value="Genomic_DNA"/>
</dbReference>
<gene>
    <name evidence="2" type="ORF">PFISCL1PPCAC_23505</name>
</gene>
<feature type="compositionally biased region" description="Acidic residues" evidence="1">
    <location>
        <begin position="207"/>
        <end position="220"/>
    </location>
</feature>
<feature type="region of interest" description="Disordered" evidence="1">
    <location>
        <begin position="285"/>
        <end position="320"/>
    </location>
</feature>
<accession>A0AAV5WLB1</accession>
<keyword evidence="3" id="KW-1185">Reference proteome</keyword>
<comment type="caution">
    <text evidence="2">The sequence shown here is derived from an EMBL/GenBank/DDBJ whole genome shotgun (WGS) entry which is preliminary data.</text>
</comment>
<organism evidence="2 3">
    <name type="scientific">Pristionchus fissidentatus</name>
    <dbReference type="NCBI Taxonomy" id="1538716"/>
    <lineage>
        <taxon>Eukaryota</taxon>
        <taxon>Metazoa</taxon>
        <taxon>Ecdysozoa</taxon>
        <taxon>Nematoda</taxon>
        <taxon>Chromadorea</taxon>
        <taxon>Rhabditida</taxon>
        <taxon>Rhabditina</taxon>
        <taxon>Diplogasteromorpha</taxon>
        <taxon>Diplogasteroidea</taxon>
        <taxon>Neodiplogasteridae</taxon>
        <taxon>Pristionchus</taxon>
    </lineage>
</organism>
<feature type="compositionally biased region" description="Basic and acidic residues" evidence="1">
    <location>
        <begin position="108"/>
        <end position="121"/>
    </location>
</feature>
<feature type="region of interest" description="Disordered" evidence="1">
    <location>
        <begin position="108"/>
        <end position="249"/>
    </location>
</feature>
<feature type="compositionally biased region" description="Pro residues" evidence="1">
    <location>
        <begin position="165"/>
        <end position="174"/>
    </location>
</feature>
<feature type="compositionally biased region" description="Polar residues" evidence="1">
    <location>
        <begin position="297"/>
        <end position="320"/>
    </location>
</feature>
<dbReference type="Proteomes" id="UP001432322">
    <property type="component" value="Unassembled WGS sequence"/>
</dbReference>
<evidence type="ECO:0000313" key="2">
    <source>
        <dbReference type="EMBL" id="GMT32208.1"/>
    </source>
</evidence>
<evidence type="ECO:0008006" key="4">
    <source>
        <dbReference type="Google" id="ProtNLM"/>
    </source>
</evidence>
<name>A0AAV5WLB1_9BILA</name>
<proteinExistence type="predicted"/>
<dbReference type="AlphaFoldDB" id="A0AAV5WLB1"/>
<reference evidence="2" key="1">
    <citation type="submission" date="2023-10" db="EMBL/GenBank/DDBJ databases">
        <title>Genome assembly of Pristionchus species.</title>
        <authorList>
            <person name="Yoshida K."/>
            <person name="Sommer R.J."/>
        </authorList>
    </citation>
    <scope>NUCLEOTIDE SEQUENCE</scope>
    <source>
        <strain evidence="2">RS5133</strain>
    </source>
</reference>
<feature type="compositionally biased region" description="Low complexity" evidence="1">
    <location>
        <begin position="221"/>
        <end position="234"/>
    </location>
</feature>
<sequence length="398" mass="44416">MMAPDATTTIVDDWRRMILNLAASTNDRLGMVTVKALDVMRSTIDEGLQSETLECALESLLSEASIANKYDSQRESSLRQMIYALTDSLHFTLNSLVVRKRREEEEREMERRMEEEGKREQQLLLIPKQEPVDLCDPIVPSPLPSDYSWSPGYSGRPRREMDPTPSEPKAPEPSEPSDLARPRDEEDSDMPILSVCSPVHEEKEKGEEDEQSMEERDDEQAAPSSSAVSSAGDAHSSHESPERKEEIAVTPCAVITTQHRRGRTTLTPATAIVTRAIKSGVRDVSLSNGRVKKSARKSTTVTNRNQSTTVTNRNQSTTVTTPRFADGKTMQCPLCETSGLSLFLLQSHLTYKHKTTPYKQNIGMKCECGKISGCYQTAYYHTKKCSASGEYTMVSLNQ</sequence>
<protein>
    <recommendedName>
        <fullName evidence="4">C2H2-type domain-containing protein</fullName>
    </recommendedName>
</protein>
<feature type="compositionally biased region" description="Basic and acidic residues" evidence="1">
    <location>
        <begin position="235"/>
        <end position="247"/>
    </location>
</feature>
<evidence type="ECO:0000313" key="3">
    <source>
        <dbReference type="Proteomes" id="UP001432322"/>
    </source>
</evidence>
<evidence type="ECO:0000256" key="1">
    <source>
        <dbReference type="SAM" id="MobiDB-lite"/>
    </source>
</evidence>